<evidence type="ECO:0000313" key="2">
    <source>
        <dbReference type="Proteomes" id="UP001159428"/>
    </source>
</evidence>
<sequence>MITVRTPEVHICNIYLILPHLMLRELRNIDGARNSTSSQRNEVVLSSSTLSFFLDDFKSPELNYFNGKLEMNSFSNSGDKFETKRVTELTLM</sequence>
<keyword evidence="2" id="KW-1185">Reference proteome</keyword>
<dbReference type="AlphaFoldDB" id="A0AAU9X1P1"/>
<organism evidence="1 2">
    <name type="scientific">Pocillopora meandrina</name>
    <dbReference type="NCBI Taxonomy" id="46732"/>
    <lineage>
        <taxon>Eukaryota</taxon>
        <taxon>Metazoa</taxon>
        <taxon>Cnidaria</taxon>
        <taxon>Anthozoa</taxon>
        <taxon>Hexacorallia</taxon>
        <taxon>Scleractinia</taxon>
        <taxon>Astrocoeniina</taxon>
        <taxon>Pocilloporidae</taxon>
        <taxon>Pocillopora</taxon>
    </lineage>
</organism>
<dbReference type="Proteomes" id="UP001159428">
    <property type="component" value="Unassembled WGS sequence"/>
</dbReference>
<protein>
    <submittedName>
        <fullName evidence="1">Uncharacterized protein</fullName>
    </submittedName>
</protein>
<name>A0AAU9X1P1_9CNID</name>
<gene>
    <name evidence="1" type="ORF">PMEA_00015129</name>
</gene>
<comment type="caution">
    <text evidence="1">The sequence shown here is derived from an EMBL/GenBank/DDBJ whole genome shotgun (WGS) entry which is preliminary data.</text>
</comment>
<accession>A0AAU9X1P1</accession>
<evidence type="ECO:0000313" key="1">
    <source>
        <dbReference type="EMBL" id="CAH3133509.1"/>
    </source>
</evidence>
<reference evidence="1 2" key="1">
    <citation type="submission" date="2022-05" db="EMBL/GenBank/DDBJ databases">
        <authorList>
            <consortium name="Genoscope - CEA"/>
            <person name="William W."/>
        </authorList>
    </citation>
    <scope>NUCLEOTIDE SEQUENCE [LARGE SCALE GENOMIC DNA]</scope>
</reference>
<dbReference type="EMBL" id="CALNXJ010000027">
    <property type="protein sequence ID" value="CAH3133509.1"/>
    <property type="molecule type" value="Genomic_DNA"/>
</dbReference>
<proteinExistence type="predicted"/>